<gene>
    <name evidence="2" type="ORF">CTI12_AA104530</name>
</gene>
<feature type="compositionally biased region" description="Basic and acidic residues" evidence="1">
    <location>
        <begin position="678"/>
        <end position="708"/>
    </location>
</feature>
<protein>
    <submittedName>
        <fullName evidence="2">Uncharacterized protein</fullName>
    </submittedName>
</protein>
<feature type="compositionally biased region" description="Basic and acidic residues" evidence="1">
    <location>
        <begin position="445"/>
        <end position="454"/>
    </location>
</feature>
<comment type="caution">
    <text evidence="2">The sequence shown here is derived from an EMBL/GenBank/DDBJ whole genome shotgun (WGS) entry which is preliminary data.</text>
</comment>
<sequence length="807" mass="91066">MDLEPLELINMDMNWNIIRKSRTSITRRPRKPGSDTFGLCLKSRTKKFGADKLVDAPLKKRKLLRESTSPLSQTACLNCEGGLTSGPQTPAVHHEDSAQRCCSNSLTPGKKTKSKTSVRNSKILKPRKKQAKSVVDFSGIELLADAACSSLIDNNAVHVKDLSLLKEHVTPRANSCDDVDIKEAIVSTDSDNGNDRKDKSVAPSKELRLHWDLNTVMDEWVEPCDDLVAEPDRHDSCVGGVKLKLEGCKNRFAEAVGVKERKLLDSVCRNQSFVKCDVDSLAVPLVKNCNGDLSCSQAVMGVKTISSKTSYVESSASKSDVIDSLTHPVKCEDLTASTTSILREQTVVKVESNIKIEKSDQQPATLEDPVVSECCGSNVTQEEQGHMAEGDSDGKVEVGYDSPFEDGELREPIGWEDSQVEEKETVDCASDNVNKADSGTMENPSSERVDHGQTKEIQSSLLVKEATPNNDTEQGAQADVYEKKHIDEPAKGFSERKDGQEDLRSFDVCRSGAYAPQSRSNRFGDSYSMGRDNVSFRDRSCDDVSRPRGNSVTRLWDEKSNGSLDSRNNHYRNYSPYRSQYRRSSPSERNNGYGSNNNRGPPARRSHSRDRDHDRYNDRYRQEYRDPKPSYLERNQRSTNFNRPKARSRSRSRSGSPIAWNFQKRKNLDTSNSGEIETITKGDHASPERSSKCFDDRRNRDGQSRDSRLIQRNQRFESIGYPERIRSDDHFRFTQRPTTFSNKYKDTGDAIRKHDDHYEKVNRVGRFDDNVGMRRFRYAVDDNRRNLDSYSRDAGNEHTTVIPESKS</sequence>
<dbReference type="PANTHER" id="PTHR34536">
    <property type="entry name" value="DENTIN SIALOPHOSPHOPROTEIN-LIKE PROTEIN"/>
    <property type="match status" value="1"/>
</dbReference>
<feature type="compositionally biased region" description="Low complexity" evidence="1">
    <location>
        <begin position="571"/>
        <end position="600"/>
    </location>
</feature>
<feature type="compositionally biased region" description="Basic and acidic residues" evidence="1">
    <location>
        <begin position="534"/>
        <end position="546"/>
    </location>
</feature>
<evidence type="ECO:0000313" key="3">
    <source>
        <dbReference type="Proteomes" id="UP000245207"/>
    </source>
</evidence>
<organism evidence="2 3">
    <name type="scientific">Artemisia annua</name>
    <name type="common">Sweet wormwood</name>
    <dbReference type="NCBI Taxonomy" id="35608"/>
    <lineage>
        <taxon>Eukaryota</taxon>
        <taxon>Viridiplantae</taxon>
        <taxon>Streptophyta</taxon>
        <taxon>Embryophyta</taxon>
        <taxon>Tracheophyta</taxon>
        <taxon>Spermatophyta</taxon>
        <taxon>Magnoliopsida</taxon>
        <taxon>eudicotyledons</taxon>
        <taxon>Gunneridae</taxon>
        <taxon>Pentapetalae</taxon>
        <taxon>asterids</taxon>
        <taxon>campanulids</taxon>
        <taxon>Asterales</taxon>
        <taxon>Asteraceae</taxon>
        <taxon>Asteroideae</taxon>
        <taxon>Anthemideae</taxon>
        <taxon>Artemisiinae</taxon>
        <taxon>Artemisia</taxon>
    </lineage>
</organism>
<reference evidence="2 3" key="1">
    <citation type="journal article" date="2018" name="Mol. Plant">
        <title>The genome of Artemisia annua provides insight into the evolution of Asteraceae family and artemisinin biosynthesis.</title>
        <authorList>
            <person name="Shen Q."/>
            <person name="Zhang L."/>
            <person name="Liao Z."/>
            <person name="Wang S."/>
            <person name="Yan T."/>
            <person name="Shi P."/>
            <person name="Liu M."/>
            <person name="Fu X."/>
            <person name="Pan Q."/>
            <person name="Wang Y."/>
            <person name="Lv Z."/>
            <person name="Lu X."/>
            <person name="Zhang F."/>
            <person name="Jiang W."/>
            <person name="Ma Y."/>
            <person name="Chen M."/>
            <person name="Hao X."/>
            <person name="Li L."/>
            <person name="Tang Y."/>
            <person name="Lv G."/>
            <person name="Zhou Y."/>
            <person name="Sun X."/>
            <person name="Brodelius P.E."/>
            <person name="Rose J.K.C."/>
            <person name="Tang K."/>
        </authorList>
    </citation>
    <scope>NUCLEOTIDE SEQUENCE [LARGE SCALE GENOMIC DNA]</scope>
    <source>
        <strain evidence="3">cv. Huhao1</strain>
        <tissue evidence="2">Leaf</tissue>
    </source>
</reference>
<dbReference type="STRING" id="35608.A0A2U1P9D6"/>
<feature type="compositionally biased region" description="Polar residues" evidence="1">
    <location>
        <begin position="431"/>
        <end position="444"/>
    </location>
</feature>
<feature type="compositionally biased region" description="Basic and acidic residues" evidence="1">
    <location>
        <begin position="786"/>
        <end position="796"/>
    </location>
</feature>
<feature type="compositionally biased region" description="Basic and acidic residues" evidence="1">
    <location>
        <begin position="609"/>
        <end position="628"/>
    </location>
</feature>
<dbReference type="PANTHER" id="PTHR34536:SF16">
    <property type="entry name" value="BTZ DOMAIN-CONTAINING PROTEIN"/>
    <property type="match status" value="1"/>
</dbReference>
<dbReference type="EMBL" id="PKPP01001481">
    <property type="protein sequence ID" value="PWA82352.1"/>
    <property type="molecule type" value="Genomic_DNA"/>
</dbReference>
<dbReference type="OrthoDB" id="1350766at2759"/>
<evidence type="ECO:0000313" key="2">
    <source>
        <dbReference type="EMBL" id="PWA82352.1"/>
    </source>
</evidence>
<feature type="compositionally biased region" description="Polar residues" evidence="1">
    <location>
        <begin position="455"/>
        <end position="475"/>
    </location>
</feature>
<dbReference type="Proteomes" id="UP000245207">
    <property type="component" value="Unassembled WGS sequence"/>
</dbReference>
<feature type="region of interest" description="Disordered" evidence="1">
    <location>
        <begin position="415"/>
        <end position="708"/>
    </location>
</feature>
<keyword evidence="3" id="KW-1185">Reference proteome</keyword>
<accession>A0A2U1P9D6</accession>
<dbReference type="AlphaFoldDB" id="A0A2U1P9D6"/>
<feature type="region of interest" description="Disordered" evidence="1">
    <location>
        <begin position="786"/>
        <end position="807"/>
    </location>
</feature>
<feature type="compositionally biased region" description="Basic and acidic residues" evidence="1">
    <location>
        <begin position="480"/>
        <end position="507"/>
    </location>
</feature>
<evidence type="ECO:0000256" key="1">
    <source>
        <dbReference type="SAM" id="MobiDB-lite"/>
    </source>
</evidence>
<name>A0A2U1P9D6_ARTAN</name>
<proteinExistence type="predicted"/>